<keyword evidence="8" id="KW-1185">Reference proteome</keyword>
<dbReference type="Pfam" id="PF00175">
    <property type="entry name" value="NAD_binding_1"/>
    <property type="match status" value="1"/>
</dbReference>
<dbReference type="InterPro" id="IPR017938">
    <property type="entry name" value="Riboflavin_synthase-like_b-brl"/>
</dbReference>
<dbReference type="Proteomes" id="UP000595437">
    <property type="component" value="Chromosome 3"/>
</dbReference>
<dbReference type="Pfam" id="PF00667">
    <property type="entry name" value="FAD_binding_1"/>
    <property type="match status" value="1"/>
</dbReference>
<feature type="domain" description="Sulfite reductase [NADPH] flavoprotein alpha-component-like FAD-binding" evidence="6">
    <location>
        <begin position="5"/>
        <end position="116"/>
    </location>
</feature>
<comment type="cofactor">
    <cofactor evidence="1">
        <name>FAD</name>
        <dbReference type="ChEBI" id="CHEBI:57692"/>
    </cofactor>
</comment>
<gene>
    <name evidence="7" type="ORF">FKW44_005016</name>
</gene>
<dbReference type="GO" id="GO:0005829">
    <property type="term" value="C:cytosol"/>
    <property type="evidence" value="ECO:0007669"/>
    <property type="project" value="TreeGrafter"/>
</dbReference>
<keyword evidence="2" id="KW-0285">Flavoprotein</keyword>
<dbReference type="InterPro" id="IPR023173">
    <property type="entry name" value="NADPH_Cyt_P450_Rdtase_alpha"/>
</dbReference>
<dbReference type="PANTHER" id="PTHR19384:SF84">
    <property type="entry name" value="METHIONINE SYNTHASE REDUCTASE"/>
    <property type="match status" value="1"/>
</dbReference>
<feature type="non-terminal residue" evidence="7">
    <location>
        <position position="1"/>
    </location>
</feature>
<dbReference type="Gene3D" id="1.20.990.10">
    <property type="entry name" value="NADPH-cytochrome p450 Reductase, Chain A, domain 3"/>
    <property type="match status" value="1"/>
</dbReference>
<dbReference type="AlphaFoldDB" id="A0A7T8HMP7"/>
<evidence type="ECO:0000313" key="8">
    <source>
        <dbReference type="Proteomes" id="UP000595437"/>
    </source>
</evidence>
<organism evidence="7 8">
    <name type="scientific">Caligus rogercresseyi</name>
    <name type="common">Sea louse</name>
    <dbReference type="NCBI Taxonomy" id="217165"/>
    <lineage>
        <taxon>Eukaryota</taxon>
        <taxon>Metazoa</taxon>
        <taxon>Ecdysozoa</taxon>
        <taxon>Arthropoda</taxon>
        <taxon>Crustacea</taxon>
        <taxon>Multicrustacea</taxon>
        <taxon>Hexanauplia</taxon>
        <taxon>Copepoda</taxon>
        <taxon>Siphonostomatoida</taxon>
        <taxon>Caligidae</taxon>
        <taxon>Caligus</taxon>
    </lineage>
</organism>
<dbReference type="GO" id="GO:0030586">
    <property type="term" value="F:[methionine synthase] reductase (NADPH) activity"/>
    <property type="evidence" value="ECO:0007669"/>
    <property type="project" value="TreeGrafter"/>
</dbReference>
<reference evidence="8" key="1">
    <citation type="submission" date="2021-01" db="EMBL/GenBank/DDBJ databases">
        <title>Caligus Genome Assembly.</title>
        <authorList>
            <person name="Gallardo-Escarate C."/>
        </authorList>
    </citation>
    <scope>NUCLEOTIDE SEQUENCE [LARGE SCALE GENOMIC DNA]</scope>
</reference>
<evidence type="ECO:0000256" key="4">
    <source>
        <dbReference type="ARBA" id="ARBA00023002"/>
    </source>
</evidence>
<name>A0A7T8HMP7_CALRO</name>
<evidence type="ECO:0000259" key="5">
    <source>
        <dbReference type="Pfam" id="PF00175"/>
    </source>
</evidence>
<dbReference type="InterPro" id="IPR001433">
    <property type="entry name" value="OxRdtase_FAD/NAD-bd"/>
</dbReference>
<dbReference type="EMBL" id="CP045892">
    <property type="protein sequence ID" value="QQP52769.1"/>
    <property type="molecule type" value="Genomic_DNA"/>
</dbReference>
<sequence length="193" mass="21489">MAFCSRALLRLFADYASEESDKRRLLELCSRQGASEYASLIREASVSPLDILLTFPSVSIPVESLIEHLPRLSPRSYSLASSPLSSPDSLDIVFNVIEIPKGSGRAFDRKGLCSGWLEELCNTPGEHRIPISLHNNMNKFHLSAEDHDPIIMVGPGTGVAPFRGFLQHLKLSKDGRKSILLFGCRNRTLDYIY</sequence>
<dbReference type="PRINTS" id="PR00371">
    <property type="entry name" value="FPNCR"/>
</dbReference>
<dbReference type="GO" id="GO:0009086">
    <property type="term" value="P:methionine biosynthetic process"/>
    <property type="evidence" value="ECO:0007669"/>
    <property type="project" value="TreeGrafter"/>
</dbReference>
<evidence type="ECO:0000256" key="2">
    <source>
        <dbReference type="ARBA" id="ARBA00022630"/>
    </source>
</evidence>
<evidence type="ECO:0008006" key="9">
    <source>
        <dbReference type="Google" id="ProtNLM"/>
    </source>
</evidence>
<dbReference type="InterPro" id="IPR003097">
    <property type="entry name" value="CysJ-like_FAD-binding"/>
</dbReference>
<feature type="domain" description="Oxidoreductase FAD/NAD(P)-binding" evidence="5">
    <location>
        <begin position="152"/>
        <end position="190"/>
    </location>
</feature>
<proteinExistence type="predicted"/>
<dbReference type="SUPFAM" id="SSF52343">
    <property type="entry name" value="Ferredoxin reductase-like, C-terminal NADP-linked domain"/>
    <property type="match status" value="1"/>
</dbReference>
<dbReference type="PANTHER" id="PTHR19384">
    <property type="entry name" value="NITRIC OXIDE SYNTHASE-RELATED"/>
    <property type="match status" value="1"/>
</dbReference>
<dbReference type="InterPro" id="IPR039261">
    <property type="entry name" value="FNR_nucleotide-bd"/>
</dbReference>
<protein>
    <recommendedName>
        <fullName evidence="9">Methionine synthase reductase</fullName>
    </recommendedName>
</protein>
<dbReference type="OrthoDB" id="1856718at2759"/>
<evidence type="ECO:0000259" key="6">
    <source>
        <dbReference type="Pfam" id="PF00667"/>
    </source>
</evidence>
<accession>A0A7T8HMP7</accession>
<dbReference type="InterPro" id="IPR001709">
    <property type="entry name" value="Flavoprot_Pyr_Nucl_cyt_Rdtase"/>
</dbReference>
<evidence type="ECO:0000256" key="1">
    <source>
        <dbReference type="ARBA" id="ARBA00001974"/>
    </source>
</evidence>
<dbReference type="Gene3D" id="3.40.50.80">
    <property type="entry name" value="Nucleotide-binding domain of ferredoxin-NADP reductase (FNR) module"/>
    <property type="match status" value="1"/>
</dbReference>
<dbReference type="GO" id="GO:0050667">
    <property type="term" value="P:homocysteine metabolic process"/>
    <property type="evidence" value="ECO:0007669"/>
    <property type="project" value="TreeGrafter"/>
</dbReference>
<dbReference type="SUPFAM" id="SSF63380">
    <property type="entry name" value="Riboflavin synthase domain-like"/>
    <property type="match status" value="1"/>
</dbReference>
<dbReference type="GO" id="GO:0050660">
    <property type="term" value="F:flavin adenine dinucleotide binding"/>
    <property type="evidence" value="ECO:0007669"/>
    <property type="project" value="TreeGrafter"/>
</dbReference>
<keyword evidence="3" id="KW-0274">FAD</keyword>
<dbReference type="GO" id="GO:0010181">
    <property type="term" value="F:FMN binding"/>
    <property type="evidence" value="ECO:0007669"/>
    <property type="project" value="TreeGrafter"/>
</dbReference>
<evidence type="ECO:0000313" key="7">
    <source>
        <dbReference type="EMBL" id="QQP52769.1"/>
    </source>
</evidence>
<evidence type="ECO:0000256" key="3">
    <source>
        <dbReference type="ARBA" id="ARBA00022827"/>
    </source>
</evidence>
<keyword evidence="4" id="KW-0560">Oxidoreductase</keyword>